<keyword evidence="2" id="KW-1185">Reference proteome</keyword>
<proteinExistence type="predicted"/>
<organism evidence="1 2">
    <name type="scientific">Massilia eburnea</name>
    <dbReference type="NCBI Taxonomy" id="1776165"/>
    <lineage>
        <taxon>Bacteria</taxon>
        <taxon>Pseudomonadati</taxon>
        <taxon>Pseudomonadota</taxon>
        <taxon>Betaproteobacteria</taxon>
        <taxon>Burkholderiales</taxon>
        <taxon>Oxalobacteraceae</taxon>
        <taxon>Telluria group</taxon>
        <taxon>Massilia</taxon>
    </lineage>
</organism>
<accession>A0A6L6QG41</accession>
<dbReference type="EMBL" id="WNKX01000008">
    <property type="protein sequence ID" value="MTW11448.1"/>
    <property type="molecule type" value="Genomic_DNA"/>
</dbReference>
<name>A0A6L6QG41_9BURK</name>
<gene>
    <name evidence="1" type="ORF">GM658_12655</name>
</gene>
<evidence type="ECO:0000313" key="1">
    <source>
        <dbReference type="EMBL" id="MTW11448.1"/>
    </source>
</evidence>
<reference evidence="1 2" key="1">
    <citation type="submission" date="2019-11" db="EMBL/GenBank/DDBJ databases">
        <title>Type strains purchased from KCTC, JCM and DSMZ.</title>
        <authorList>
            <person name="Lu H."/>
        </authorList>
    </citation>
    <scope>NUCLEOTIDE SEQUENCE [LARGE SCALE GENOMIC DNA]</scope>
    <source>
        <strain evidence="1 2">JCM 31587</strain>
    </source>
</reference>
<protein>
    <submittedName>
        <fullName evidence="1">Uncharacterized protein</fullName>
    </submittedName>
</protein>
<dbReference type="OrthoDB" id="8719430at2"/>
<dbReference type="AlphaFoldDB" id="A0A6L6QG41"/>
<dbReference type="RefSeq" id="WP_155454407.1">
    <property type="nucleotide sequence ID" value="NZ_WNKX01000008.1"/>
</dbReference>
<evidence type="ECO:0000313" key="2">
    <source>
        <dbReference type="Proteomes" id="UP000472320"/>
    </source>
</evidence>
<comment type="caution">
    <text evidence="1">The sequence shown here is derived from an EMBL/GenBank/DDBJ whole genome shotgun (WGS) entry which is preliminary data.</text>
</comment>
<dbReference type="Proteomes" id="UP000472320">
    <property type="component" value="Unassembled WGS sequence"/>
</dbReference>
<sequence>MFIIIFDCHSGLLARRFSGIYTVCMYSIVRQLRKNGVRRHDRDFASDPGASGMLNLIYLGAHPRLSIERWGDQSQANSLLPSLFDAHCVSWQGMLMLWRGYQREHDKAPTYLQEWHVTLLKERPERGDVGDFMTMSGVGAVSRAGKI</sequence>